<dbReference type="Proteomes" id="UP000289546">
    <property type="component" value="Unassembled WGS sequence"/>
</dbReference>
<proteinExistence type="predicted"/>
<dbReference type="EMBL" id="LBJQ01000009">
    <property type="protein sequence ID" value="RXH37745.1"/>
    <property type="molecule type" value="Genomic_DNA"/>
</dbReference>
<reference evidence="1 2" key="1">
    <citation type="submission" date="2015-04" db="EMBL/GenBank/DDBJ databases">
        <title>Comparative genomics of rhizobia nodulating Arachis hypogaea in China.</title>
        <authorList>
            <person name="Li Y."/>
        </authorList>
    </citation>
    <scope>NUCLEOTIDE SEQUENCE [LARGE SCALE GENOMIC DNA]</scope>
    <source>
        <strain evidence="1 2">CCBAU 51757</strain>
    </source>
</reference>
<organism evidence="1 2">
    <name type="scientific">Bradyrhizobium nanningense</name>
    <dbReference type="NCBI Taxonomy" id="1325118"/>
    <lineage>
        <taxon>Bacteria</taxon>
        <taxon>Pseudomonadati</taxon>
        <taxon>Pseudomonadota</taxon>
        <taxon>Alphaproteobacteria</taxon>
        <taxon>Hyphomicrobiales</taxon>
        <taxon>Nitrobacteraceae</taxon>
        <taxon>Bradyrhizobium</taxon>
    </lineage>
</organism>
<dbReference type="AlphaFoldDB" id="A0A4Q0SJA7"/>
<evidence type="ECO:0000313" key="2">
    <source>
        <dbReference type="Proteomes" id="UP000289546"/>
    </source>
</evidence>
<sequence>MKDLRRRLEKVRADARDFALMSQQAPDLEKRALFKRLADELAIEALELELIVKQNEPLNPCDQHEVVEFKAPSQKQRG</sequence>
<accession>A0A4Q0SJA7</accession>
<protein>
    <submittedName>
        <fullName evidence="1">Uncharacterized protein</fullName>
    </submittedName>
</protein>
<keyword evidence="2" id="KW-1185">Reference proteome</keyword>
<evidence type="ECO:0000313" key="1">
    <source>
        <dbReference type="EMBL" id="RXH37745.1"/>
    </source>
</evidence>
<dbReference type="OrthoDB" id="8247078at2"/>
<gene>
    <name evidence="1" type="ORF">XH99_02920</name>
</gene>
<comment type="caution">
    <text evidence="1">The sequence shown here is derived from an EMBL/GenBank/DDBJ whole genome shotgun (WGS) entry which is preliminary data.</text>
</comment>
<dbReference type="RefSeq" id="WP_128916495.1">
    <property type="nucleotide sequence ID" value="NZ_LBJC01000002.1"/>
</dbReference>
<name>A0A4Q0SJA7_9BRAD</name>